<feature type="compositionally biased region" description="Basic and acidic residues" evidence="1">
    <location>
        <begin position="1"/>
        <end position="11"/>
    </location>
</feature>
<protein>
    <submittedName>
        <fullName evidence="2">Uncharacterized protein</fullName>
    </submittedName>
</protein>
<evidence type="ECO:0000313" key="2">
    <source>
        <dbReference type="EMBL" id="KAK0476157.1"/>
    </source>
</evidence>
<accession>A0AA39U2G7</accession>
<keyword evidence="3" id="KW-1185">Reference proteome</keyword>
<reference evidence="2" key="1">
    <citation type="submission" date="2023-06" db="EMBL/GenBank/DDBJ databases">
        <authorList>
            <consortium name="Lawrence Berkeley National Laboratory"/>
            <person name="Ahrendt S."/>
            <person name="Sahu N."/>
            <person name="Indic B."/>
            <person name="Wong-Bajracharya J."/>
            <person name="Merenyi Z."/>
            <person name="Ke H.-M."/>
            <person name="Monk M."/>
            <person name="Kocsube S."/>
            <person name="Drula E."/>
            <person name="Lipzen A."/>
            <person name="Balint B."/>
            <person name="Henrissat B."/>
            <person name="Andreopoulos B."/>
            <person name="Martin F.M."/>
            <person name="Harder C.B."/>
            <person name="Rigling D."/>
            <person name="Ford K.L."/>
            <person name="Foster G.D."/>
            <person name="Pangilinan J."/>
            <person name="Papanicolaou A."/>
            <person name="Barry K."/>
            <person name="LaButti K."/>
            <person name="Viragh M."/>
            <person name="Koriabine M."/>
            <person name="Yan M."/>
            <person name="Riley R."/>
            <person name="Champramary S."/>
            <person name="Plett K.L."/>
            <person name="Tsai I.J."/>
            <person name="Slot J."/>
            <person name="Sipos G."/>
            <person name="Plett J."/>
            <person name="Nagy L.G."/>
            <person name="Grigoriev I.V."/>
        </authorList>
    </citation>
    <scope>NUCLEOTIDE SEQUENCE</scope>
    <source>
        <strain evidence="2">ICMP 16352</strain>
    </source>
</reference>
<dbReference type="EMBL" id="JAUEPR010000021">
    <property type="protein sequence ID" value="KAK0476157.1"/>
    <property type="molecule type" value="Genomic_DNA"/>
</dbReference>
<proteinExistence type="predicted"/>
<feature type="region of interest" description="Disordered" evidence="1">
    <location>
        <begin position="1"/>
        <end position="41"/>
    </location>
</feature>
<gene>
    <name evidence="2" type="ORF">IW261DRAFT_1567429</name>
</gene>
<dbReference type="Proteomes" id="UP001175227">
    <property type="component" value="Unassembled WGS sequence"/>
</dbReference>
<dbReference type="AlphaFoldDB" id="A0AA39U2G7"/>
<name>A0AA39U2G7_9AGAR</name>
<sequence>MSSDASEHLDLSNHGFPADPHSATYSATTKKTLSQESVSDHSYSSIHSTALSSEDLTPNSKVHFTSNYDRYIQVDLENRVFIPADDFFTKILHLPQDWRANDEI</sequence>
<evidence type="ECO:0000256" key="1">
    <source>
        <dbReference type="SAM" id="MobiDB-lite"/>
    </source>
</evidence>
<feature type="compositionally biased region" description="Polar residues" evidence="1">
    <location>
        <begin position="23"/>
        <end position="36"/>
    </location>
</feature>
<organism evidence="2 3">
    <name type="scientific">Armillaria novae-zelandiae</name>
    <dbReference type="NCBI Taxonomy" id="153914"/>
    <lineage>
        <taxon>Eukaryota</taxon>
        <taxon>Fungi</taxon>
        <taxon>Dikarya</taxon>
        <taxon>Basidiomycota</taxon>
        <taxon>Agaricomycotina</taxon>
        <taxon>Agaricomycetes</taxon>
        <taxon>Agaricomycetidae</taxon>
        <taxon>Agaricales</taxon>
        <taxon>Marasmiineae</taxon>
        <taxon>Physalacriaceae</taxon>
        <taxon>Armillaria</taxon>
    </lineage>
</organism>
<evidence type="ECO:0000313" key="3">
    <source>
        <dbReference type="Proteomes" id="UP001175227"/>
    </source>
</evidence>
<comment type="caution">
    <text evidence="2">The sequence shown here is derived from an EMBL/GenBank/DDBJ whole genome shotgun (WGS) entry which is preliminary data.</text>
</comment>